<dbReference type="NCBIfam" id="TIGR00407">
    <property type="entry name" value="proA"/>
    <property type="match status" value="1"/>
</dbReference>
<evidence type="ECO:0000256" key="2">
    <source>
        <dbReference type="ARBA" id="ARBA00022605"/>
    </source>
</evidence>
<dbReference type="InterPro" id="IPR016161">
    <property type="entry name" value="Ald_DH/histidinol_DH"/>
</dbReference>
<dbReference type="STRING" id="1123071.SAMN02745181_1648"/>
<dbReference type="SUPFAM" id="SSF53720">
    <property type="entry name" value="ALDH-like"/>
    <property type="match status" value="1"/>
</dbReference>
<comment type="catalytic activity">
    <reaction evidence="6 7">
        <text>L-glutamate 5-semialdehyde + phosphate + NADP(+) = L-glutamyl 5-phosphate + NADPH + H(+)</text>
        <dbReference type="Rhea" id="RHEA:19541"/>
        <dbReference type="ChEBI" id="CHEBI:15378"/>
        <dbReference type="ChEBI" id="CHEBI:43474"/>
        <dbReference type="ChEBI" id="CHEBI:57783"/>
        <dbReference type="ChEBI" id="CHEBI:58066"/>
        <dbReference type="ChEBI" id="CHEBI:58274"/>
        <dbReference type="ChEBI" id="CHEBI:58349"/>
        <dbReference type="EC" id="1.2.1.41"/>
    </reaction>
</comment>
<dbReference type="FunCoup" id="A0A1M6I104">
    <property type="interactions" value="403"/>
</dbReference>
<dbReference type="Proteomes" id="UP000184510">
    <property type="component" value="Unassembled WGS sequence"/>
</dbReference>
<evidence type="ECO:0000256" key="5">
    <source>
        <dbReference type="ARBA" id="ARBA00023002"/>
    </source>
</evidence>
<dbReference type="HAMAP" id="MF_00412">
    <property type="entry name" value="ProA"/>
    <property type="match status" value="1"/>
</dbReference>
<dbReference type="Gene3D" id="3.40.309.10">
    <property type="entry name" value="Aldehyde Dehydrogenase, Chain A, domain 2"/>
    <property type="match status" value="1"/>
</dbReference>
<gene>
    <name evidence="7" type="primary">proA</name>
    <name evidence="9" type="ORF">SAMN02745181_1648</name>
</gene>
<dbReference type="PANTHER" id="PTHR11063">
    <property type="entry name" value="GLUTAMATE SEMIALDEHYDE DEHYDROGENASE"/>
    <property type="match status" value="1"/>
</dbReference>
<dbReference type="NCBIfam" id="NF001221">
    <property type="entry name" value="PRK00197.1"/>
    <property type="match status" value="1"/>
</dbReference>
<evidence type="ECO:0000256" key="6">
    <source>
        <dbReference type="ARBA" id="ARBA00049024"/>
    </source>
</evidence>
<proteinExistence type="inferred from homology"/>
<evidence type="ECO:0000256" key="7">
    <source>
        <dbReference type="HAMAP-Rule" id="MF_00412"/>
    </source>
</evidence>
<accession>A0A1M6I104</accession>
<dbReference type="InterPro" id="IPR020593">
    <property type="entry name" value="G-glutamylP_reductase_CS"/>
</dbReference>
<name>A0A1M6I104_9BACT</name>
<evidence type="ECO:0000256" key="3">
    <source>
        <dbReference type="ARBA" id="ARBA00022650"/>
    </source>
</evidence>
<protein>
    <recommendedName>
        <fullName evidence="7">Gamma-glutamyl phosphate reductase</fullName>
        <shortName evidence="7">GPR</shortName>
        <ecNumber evidence="7">1.2.1.41</ecNumber>
    </recommendedName>
    <alternativeName>
        <fullName evidence="7">Glutamate-5-semialdehyde dehydrogenase</fullName>
    </alternativeName>
    <alternativeName>
        <fullName evidence="7">Glutamyl-gamma-semialdehyde dehydrogenase</fullName>
        <shortName evidence="7">GSA dehydrogenase</shortName>
    </alternativeName>
</protein>
<dbReference type="GO" id="GO:0055129">
    <property type="term" value="P:L-proline biosynthetic process"/>
    <property type="evidence" value="ECO:0007669"/>
    <property type="project" value="UniProtKB-UniRule"/>
</dbReference>
<keyword evidence="7" id="KW-0963">Cytoplasm</keyword>
<dbReference type="CDD" id="cd07079">
    <property type="entry name" value="ALDH_F18-19_ProA-GPR"/>
    <property type="match status" value="1"/>
</dbReference>
<dbReference type="FunFam" id="3.40.309.10:FF:000006">
    <property type="entry name" value="Gamma-glutamyl phosphate reductase"/>
    <property type="match status" value="1"/>
</dbReference>
<comment type="function">
    <text evidence="7">Catalyzes the NADPH-dependent reduction of L-glutamate 5-phosphate into L-glutamate 5-semialdehyde and phosphate. The product spontaneously undergoes cyclization to form 1-pyrroline-5-carboxylate.</text>
</comment>
<keyword evidence="4 7" id="KW-0521">NADP</keyword>
<dbReference type="InterPro" id="IPR012134">
    <property type="entry name" value="Glu-5-SA_DH"/>
</dbReference>
<dbReference type="OrthoDB" id="9809970at2"/>
<dbReference type="RefSeq" id="WP_143183253.1">
    <property type="nucleotide sequence ID" value="NZ_FQYR01000003.1"/>
</dbReference>
<dbReference type="EC" id="1.2.1.41" evidence="7"/>
<dbReference type="InterPro" id="IPR016162">
    <property type="entry name" value="Ald_DH_N"/>
</dbReference>
<keyword evidence="2 7" id="KW-0028">Amino-acid biosynthesis</keyword>
<comment type="pathway">
    <text evidence="1 7">Amino-acid biosynthesis; L-proline biosynthesis; L-glutamate 5-semialdehyde from L-glutamate: step 2/2.</text>
</comment>
<organism evidence="9 10">
    <name type="scientific">Rubritalea squalenifaciens DSM 18772</name>
    <dbReference type="NCBI Taxonomy" id="1123071"/>
    <lineage>
        <taxon>Bacteria</taxon>
        <taxon>Pseudomonadati</taxon>
        <taxon>Verrucomicrobiota</taxon>
        <taxon>Verrucomicrobiia</taxon>
        <taxon>Verrucomicrobiales</taxon>
        <taxon>Rubritaleaceae</taxon>
        <taxon>Rubritalea</taxon>
    </lineage>
</organism>
<dbReference type="InterPro" id="IPR015590">
    <property type="entry name" value="Aldehyde_DH_dom"/>
</dbReference>
<evidence type="ECO:0000256" key="4">
    <source>
        <dbReference type="ARBA" id="ARBA00022857"/>
    </source>
</evidence>
<dbReference type="UniPathway" id="UPA00098">
    <property type="reaction ID" value="UER00360"/>
</dbReference>
<sequence>MNSEEIKDHIYSMGKKARAAALKLSQLTEVEKASILRAMARAVREATPEILAANAKDIEAGEAKGLTGAMLDRLRLDANRVDAIAGGIEQVADLPDPVGEELEKIDRPNGIHITKVRVPIGVIGIIYESRPNVTSDAAVLCLKSGNATILRGGSEAIHSNRAIAKALQEGGEPAGLPDGAIQLIPFTDRESVQVLAGMDKYLDLIIPRGGKGLIETVVSLARMPVIKHYDGICHAFVDAAADQDLAVAIIDDGKTQKPSVCNALETVLVHKDIAEEFLPKLEQRLKVRGVEIRADEHALKILSDAKAATDEDWVTEYLDLIIAVKVVDSIQAAIEHINEYSSQHSEVIITRDDVAANQFLTGVDSACVYHNVSTRFSDGEEYGFGAEIGISTDKLHARGPMGLKELTSYQYRVTGDGQIKDKARQDALLSTQEA</sequence>
<reference evidence="9 10" key="1">
    <citation type="submission" date="2016-11" db="EMBL/GenBank/DDBJ databases">
        <authorList>
            <person name="Jaros S."/>
            <person name="Januszkiewicz K."/>
            <person name="Wedrychowicz H."/>
        </authorList>
    </citation>
    <scope>NUCLEOTIDE SEQUENCE [LARGE SCALE GENOMIC DNA]</scope>
    <source>
        <strain evidence="9 10">DSM 18772</strain>
    </source>
</reference>
<evidence type="ECO:0000259" key="8">
    <source>
        <dbReference type="Pfam" id="PF00171"/>
    </source>
</evidence>
<dbReference type="AlphaFoldDB" id="A0A1M6I104"/>
<dbReference type="InParanoid" id="A0A1M6I104"/>
<dbReference type="InterPro" id="IPR016163">
    <property type="entry name" value="Ald_DH_C"/>
</dbReference>
<dbReference type="InterPro" id="IPR000965">
    <property type="entry name" value="GPR_dom"/>
</dbReference>
<feature type="domain" description="Aldehyde dehydrogenase" evidence="8">
    <location>
        <begin position="10"/>
        <end position="287"/>
    </location>
</feature>
<dbReference type="GO" id="GO:0050661">
    <property type="term" value="F:NADP binding"/>
    <property type="evidence" value="ECO:0007669"/>
    <property type="project" value="InterPro"/>
</dbReference>
<dbReference type="PANTHER" id="PTHR11063:SF8">
    <property type="entry name" value="DELTA-1-PYRROLINE-5-CARBOXYLATE SYNTHASE"/>
    <property type="match status" value="1"/>
</dbReference>
<evidence type="ECO:0000256" key="1">
    <source>
        <dbReference type="ARBA" id="ARBA00004985"/>
    </source>
</evidence>
<comment type="subcellular location">
    <subcellularLocation>
        <location evidence="7">Cytoplasm</location>
    </subcellularLocation>
</comment>
<dbReference type="GO" id="GO:0005737">
    <property type="term" value="C:cytoplasm"/>
    <property type="evidence" value="ECO:0007669"/>
    <property type="project" value="UniProtKB-SubCell"/>
</dbReference>
<dbReference type="PROSITE" id="PS01223">
    <property type="entry name" value="PROA"/>
    <property type="match status" value="1"/>
</dbReference>
<comment type="similarity">
    <text evidence="7">Belongs to the gamma-glutamyl phosphate reductase family.</text>
</comment>
<dbReference type="PIRSF" id="PIRSF000151">
    <property type="entry name" value="GPR"/>
    <property type="match status" value="1"/>
</dbReference>
<evidence type="ECO:0000313" key="9">
    <source>
        <dbReference type="EMBL" id="SHJ28176.1"/>
    </source>
</evidence>
<keyword evidence="3 7" id="KW-0641">Proline biosynthesis</keyword>
<dbReference type="GO" id="GO:0004350">
    <property type="term" value="F:glutamate-5-semialdehyde dehydrogenase activity"/>
    <property type="evidence" value="ECO:0007669"/>
    <property type="project" value="UniProtKB-UniRule"/>
</dbReference>
<dbReference type="Gene3D" id="3.40.605.10">
    <property type="entry name" value="Aldehyde Dehydrogenase, Chain A, domain 1"/>
    <property type="match status" value="1"/>
</dbReference>
<evidence type="ECO:0000313" key="10">
    <source>
        <dbReference type="Proteomes" id="UP000184510"/>
    </source>
</evidence>
<dbReference type="EMBL" id="FQYR01000003">
    <property type="protein sequence ID" value="SHJ28176.1"/>
    <property type="molecule type" value="Genomic_DNA"/>
</dbReference>
<keyword evidence="5 7" id="KW-0560">Oxidoreductase</keyword>
<dbReference type="Pfam" id="PF00171">
    <property type="entry name" value="Aldedh"/>
    <property type="match status" value="1"/>
</dbReference>
<keyword evidence="10" id="KW-1185">Reference proteome</keyword>